<proteinExistence type="predicted"/>
<dbReference type="EMBL" id="SRMO01000028">
    <property type="protein sequence ID" value="TGG94800.1"/>
    <property type="molecule type" value="Genomic_DNA"/>
</dbReference>
<reference evidence="1 2" key="1">
    <citation type="journal article" date="2019" name="mSystems">
        <title>Life at home and on the roam: Genomic adaptions reflect the dual lifestyle of an intracellular, facultative symbiont.</title>
        <authorList>
            <person name="Burgsdorf I."/>
        </authorList>
    </citation>
    <scope>NUCLEOTIDE SEQUENCE [LARGE SCALE GENOMIC DNA]</scope>
    <source>
        <strain evidence="1">277cV</strain>
    </source>
</reference>
<comment type="caution">
    <text evidence="1">The sequence shown here is derived from an EMBL/GenBank/DDBJ whole genome shotgun (WGS) entry which is preliminary data.</text>
</comment>
<evidence type="ECO:0000313" key="2">
    <source>
        <dbReference type="Proteomes" id="UP000317990"/>
    </source>
</evidence>
<accession>A0A524RQJ2</accession>
<gene>
    <name evidence="1" type="ORF">ERJ67_01450</name>
</gene>
<evidence type="ECO:0000313" key="1">
    <source>
        <dbReference type="EMBL" id="TGG94800.1"/>
    </source>
</evidence>
<dbReference type="AlphaFoldDB" id="A0A524RQJ2"/>
<protein>
    <submittedName>
        <fullName evidence="1">Uncharacterized protein</fullName>
    </submittedName>
</protein>
<dbReference type="Proteomes" id="UP000317990">
    <property type="component" value="Unassembled WGS sequence"/>
</dbReference>
<organism evidence="1 2">
    <name type="scientific">Aphanocapsa feldmannii 277cV</name>
    <dbReference type="NCBI Taxonomy" id="2507553"/>
    <lineage>
        <taxon>Bacteria</taxon>
        <taxon>Bacillati</taxon>
        <taxon>Cyanobacteriota</taxon>
        <taxon>Cyanophyceae</taxon>
        <taxon>Oscillatoriophycideae</taxon>
        <taxon>Chroococcales</taxon>
        <taxon>Microcystaceae</taxon>
        <taxon>Aphanocapsa</taxon>
    </lineage>
</organism>
<name>A0A524RQJ2_9CHRO</name>
<sequence length="175" mass="18260">MPFVLALVEPPPASVQPARPSEVAPILAADADLPGDGNAAIELDLLDPVSQAQRLAASLPPRWQGTYRSFADGQTYPVELRIERALAIGQLVDFSGELTLAGVRSAIQGNLNASTGQLDLLPLAGPLPGGIAPGDVFFGTDLLRISAREGVHLADQGGVLALEPVSEEPDVRGLW</sequence>